<keyword evidence="4" id="KW-1185">Reference proteome</keyword>
<dbReference type="OrthoDB" id="8565731at2"/>
<sequence>MYLVAIAWLYVVVMMALAEAVSSQGTVLGALFTFLLYGLLPLSIVMYLLGTPARRRARRLAEQVQAEPAQDPTSAQQADGGDHAPALPAEQALAPVRKEP</sequence>
<dbReference type="AlphaFoldDB" id="A0A4R6N9J3"/>
<evidence type="ECO:0000313" key="4">
    <source>
        <dbReference type="Proteomes" id="UP000295357"/>
    </source>
</evidence>
<accession>A0A4R6N9J3</accession>
<keyword evidence="2" id="KW-0812">Transmembrane</keyword>
<name>A0A4R6N9J3_9BURK</name>
<proteinExistence type="predicted"/>
<keyword evidence="2" id="KW-0472">Membrane</keyword>
<reference evidence="3 4" key="1">
    <citation type="submission" date="2019-03" db="EMBL/GenBank/DDBJ databases">
        <title>Genomic Encyclopedia of Type Strains, Phase IV (KMG-IV): sequencing the most valuable type-strain genomes for metagenomic binning, comparative biology and taxonomic classification.</title>
        <authorList>
            <person name="Goeker M."/>
        </authorList>
    </citation>
    <scope>NUCLEOTIDE SEQUENCE [LARGE SCALE GENOMIC DNA]</scope>
    <source>
        <strain evidence="3 4">DSM 25082</strain>
    </source>
</reference>
<evidence type="ECO:0000256" key="1">
    <source>
        <dbReference type="SAM" id="MobiDB-lite"/>
    </source>
</evidence>
<evidence type="ECO:0000256" key="2">
    <source>
        <dbReference type="SAM" id="Phobius"/>
    </source>
</evidence>
<keyword evidence="2" id="KW-1133">Transmembrane helix</keyword>
<feature type="region of interest" description="Disordered" evidence="1">
    <location>
        <begin position="60"/>
        <end position="100"/>
    </location>
</feature>
<evidence type="ECO:0000313" key="3">
    <source>
        <dbReference type="EMBL" id="TDP11141.1"/>
    </source>
</evidence>
<evidence type="ECO:0008006" key="5">
    <source>
        <dbReference type="Google" id="ProtNLM"/>
    </source>
</evidence>
<organism evidence="3 4">
    <name type="scientific">Roseateles asaccharophilus</name>
    <dbReference type="NCBI Taxonomy" id="582607"/>
    <lineage>
        <taxon>Bacteria</taxon>
        <taxon>Pseudomonadati</taxon>
        <taxon>Pseudomonadota</taxon>
        <taxon>Betaproteobacteria</taxon>
        <taxon>Burkholderiales</taxon>
        <taxon>Sphaerotilaceae</taxon>
        <taxon>Roseateles</taxon>
    </lineage>
</organism>
<dbReference type="EMBL" id="SNXE01000003">
    <property type="protein sequence ID" value="TDP11141.1"/>
    <property type="molecule type" value="Genomic_DNA"/>
</dbReference>
<feature type="transmembrane region" description="Helical" evidence="2">
    <location>
        <begin position="30"/>
        <end position="49"/>
    </location>
</feature>
<dbReference type="RefSeq" id="WP_133603062.1">
    <property type="nucleotide sequence ID" value="NZ_JAUFPJ010000010.1"/>
</dbReference>
<dbReference type="Proteomes" id="UP000295357">
    <property type="component" value="Unassembled WGS sequence"/>
</dbReference>
<gene>
    <name evidence="3" type="ORF">DFR39_10364</name>
</gene>
<protein>
    <recommendedName>
        <fullName evidence="5">Transmembrane protein</fullName>
    </recommendedName>
</protein>
<comment type="caution">
    <text evidence="3">The sequence shown here is derived from an EMBL/GenBank/DDBJ whole genome shotgun (WGS) entry which is preliminary data.</text>
</comment>
<feature type="compositionally biased region" description="Low complexity" evidence="1">
    <location>
        <begin position="84"/>
        <end position="100"/>
    </location>
</feature>